<keyword evidence="2" id="KW-0489">Methyltransferase</keyword>
<dbReference type="PANTHER" id="PTHR43591:SF110">
    <property type="entry name" value="RHODANESE DOMAIN-CONTAINING PROTEIN"/>
    <property type="match status" value="1"/>
</dbReference>
<protein>
    <submittedName>
        <fullName evidence="2">Methyltransferase type 11</fullName>
    </submittedName>
</protein>
<dbReference type="GO" id="GO:0032259">
    <property type="term" value="P:methylation"/>
    <property type="evidence" value="ECO:0007669"/>
    <property type="project" value="UniProtKB-KW"/>
</dbReference>
<dbReference type="InParanoid" id="A0LGV1"/>
<evidence type="ECO:0000313" key="2">
    <source>
        <dbReference type="EMBL" id="ABK16653.1"/>
    </source>
</evidence>
<evidence type="ECO:0000313" key="3">
    <source>
        <dbReference type="Proteomes" id="UP000001784"/>
    </source>
</evidence>
<dbReference type="Pfam" id="PF08241">
    <property type="entry name" value="Methyltransf_11"/>
    <property type="match status" value="1"/>
</dbReference>
<dbReference type="Gene3D" id="3.40.50.150">
    <property type="entry name" value="Vaccinia Virus protein VP39"/>
    <property type="match status" value="1"/>
</dbReference>
<organism evidence="2 3">
    <name type="scientific">Syntrophobacter fumaroxidans (strain DSM 10017 / MPOB)</name>
    <dbReference type="NCBI Taxonomy" id="335543"/>
    <lineage>
        <taxon>Bacteria</taxon>
        <taxon>Pseudomonadati</taxon>
        <taxon>Thermodesulfobacteriota</taxon>
        <taxon>Syntrophobacteria</taxon>
        <taxon>Syntrophobacterales</taxon>
        <taxon>Syntrophobacteraceae</taxon>
        <taxon>Syntrophobacter</taxon>
    </lineage>
</organism>
<dbReference type="InterPro" id="IPR013216">
    <property type="entry name" value="Methyltransf_11"/>
</dbReference>
<name>A0LGV1_SYNFM</name>
<dbReference type="PANTHER" id="PTHR43591">
    <property type="entry name" value="METHYLTRANSFERASE"/>
    <property type="match status" value="1"/>
</dbReference>
<dbReference type="RefSeq" id="WP_011697824.1">
    <property type="nucleotide sequence ID" value="NC_008554.1"/>
</dbReference>
<dbReference type="HOGENOM" id="CLU_959529_0_0_7"/>
<dbReference type="CDD" id="cd02440">
    <property type="entry name" value="AdoMet_MTases"/>
    <property type="match status" value="1"/>
</dbReference>
<keyword evidence="2" id="KW-0808">Transferase</keyword>
<sequence>MGHAALRTSGSMDAKKRIVSDFFDNDARFWKDVYEEGPHFTYLAAHEMKRRLKVAVESFVALNRSQRARVLDAGCGAGELSRTVAELGHDVFCMDLANEMLFTAREKVSENGFRPVLMQGDIEHLPFEDESLDTVFSLGVLQYLPTDEKAVGEIGRVLKKDGLAIISLPNMTRMSVFLDAYYLKRIMDYVRIKKLKWKSDGTAQPDSLATNTAFANRKYTYGRLNQAFVRARLVETARASIGFGPFLFLGRSIFSMEADKRISDRLEGALERFAPLKYLANRWVITLRKR</sequence>
<dbReference type="EMBL" id="CP000478">
    <property type="protein sequence ID" value="ABK16653.1"/>
    <property type="molecule type" value="Genomic_DNA"/>
</dbReference>
<gene>
    <name evidence="2" type="ordered locus">Sfum_0957</name>
</gene>
<dbReference type="KEGG" id="sfu:Sfum_0957"/>
<keyword evidence="3" id="KW-1185">Reference proteome</keyword>
<feature type="domain" description="Methyltransferase type 11" evidence="1">
    <location>
        <begin position="71"/>
        <end position="166"/>
    </location>
</feature>
<dbReference type="AlphaFoldDB" id="A0LGV1"/>
<evidence type="ECO:0000259" key="1">
    <source>
        <dbReference type="Pfam" id="PF08241"/>
    </source>
</evidence>
<accession>A0LGV1</accession>
<reference evidence="2 3" key="1">
    <citation type="submission" date="2006-10" db="EMBL/GenBank/DDBJ databases">
        <title>Complete sequence of Syntrophobacter fumaroxidans MPOB.</title>
        <authorList>
            <consortium name="US DOE Joint Genome Institute"/>
            <person name="Copeland A."/>
            <person name="Lucas S."/>
            <person name="Lapidus A."/>
            <person name="Barry K."/>
            <person name="Detter J.C."/>
            <person name="Glavina del Rio T."/>
            <person name="Hammon N."/>
            <person name="Israni S."/>
            <person name="Pitluck S."/>
            <person name="Goltsman E.G."/>
            <person name="Martinez M."/>
            <person name="Schmutz J."/>
            <person name="Larimer F."/>
            <person name="Land M."/>
            <person name="Hauser L."/>
            <person name="Kyrpides N."/>
            <person name="Kim E."/>
            <person name="Boone D.R."/>
            <person name="Brockman F."/>
            <person name="Culley D."/>
            <person name="Ferry J."/>
            <person name="Gunsalus R."/>
            <person name="McInerney M.J."/>
            <person name="Morrison M."/>
            <person name="Plugge C."/>
            <person name="Rohlin L."/>
            <person name="Scholten J."/>
            <person name="Sieber J."/>
            <person name="Stams A.J.M."/>
            <person name="Worm P."/>
            <person name="Henstra A.M."/>
            <person name="Richardson P."/>
        </authorList>
    </citation>
    <scope>NUCLEOTIDE SEQUENCE [LARGE SCALE GENOMIC DNA]</scope>
    <source>
        <strain evidence="3">DSM 10017 / MPOB</strain>
    </source>
</reference>
<dbReference type="Proteomes" id="UP000001784">
    <property type="component" value="Chromosome"/>
</dbReference>
<dbReference type="eggNOG" id="COG2227">
    <property type="taxonomic scope" value="Bacteria"/>
</dbReference>
<proteinExistence type="predicted"/>
<dbReference type="InterPro" id="IPR029063">
    <property type="entry name" value="SAM-dependent_MTases_sf"/>
</dbReference>
<dbReference type="SUPFAM" id="SSF53335">
    <property type="entry name" value="S-adenosyl-L-methionine-dependent methyltransferases"/>
    <property type="match status" value="1"/>
</dbReference>
<dbReference type="STRING" id="335543.Sfum_0957"/>
<dbReference type="GO" id="GO:0008757">
    <property type="term" value="F:S-adenosylmethionine-dependent methyltransferase activity"/>
    <property type="evidence" value="ECO:0007669"/>
    <property type="project" value="InterPro"/>
</dbReference>